<dbReference type="EMBL" id="MU118032">
    <property type="protein sequence ID" value="KAF9647506.1"/>
    <property type="molecule type" value="Genomic_DNA"/>
</dbReference>
<name>A0ACB6ZEB5_THEGA</name>
<organism evidence="1 2">
    <name type="scientific">Thelephora ganbajun</name>
    <name type="common">Ganba fungus</name>
    <dbReference type="NCBI Taxonomy" id="370292"/>
    <lineage>
        <taxon>Eukaryota</taxon>
        <taxon>Fungi</taxon>
        <taxon>Dikarya</taxon>
        <taxon>Basidiomycota</taxon>
        <taxon>Agaricomycotina</taxon>
        <taxon>Agaricomycetes</taxon>
        <taxon>Thelephorales</taxon>
        <taxon>Thelephoraceae</taxon>
        <taxon>Thelephora</taxon>
    </lineage>
</organism>
<keyword evidence="2" id="KW-1185">Reference proteome</keyword>
<evidence type="ECO:0000313" key="2">
    <source>
        <dbReference type="Proteomes" id="UP000886501"/>
    </source>
</evidence>
<reference evidence="1" key="2">
    <citation type="journal article" date="2020" name="Nat. Commun.">
        <title>Large-scale genome sequencing of mycorrhizal fungi provides insights into the early evolution of symbiotic traits.</title>
        <authorList>
            <person name="Miyauchi S."/>
            <person name="Kiss E."/>
            <person name="Kuo A."/>
            <person name="Drula E."/>
            <person name="Kohler A."/>
            <person name="Sanchez-Garcia M."/>
            <person name="Morin E."/>
            <person name="Andreopoulos B."/>
            <person name="Barry K.W."/>
            <person name="Bonito G."/>
            <person name="Buee M."/>
            <person name="Carver A."/>
            <person name="Chen C."/>
            <person name="Cichocki N."/>
            <person name="Clum A."/>
            <person name="Culley D."/>
            <person name="Crous P.W."/>
            <person name="Fauchery L."/>
            <person name="Girlanda M."/>
            <person name="Hayes R.D."/>
            <person name="Keri Z."/>
            <person name="LaButti K."/>
            <person name="Lipzen A."/>
            <person name="Lombard V."/>
            <person name="Magnuson J."/>
            <person name="Maillard F."/>
            <person name="Murat C."/>
            <person name="Nolan M."/>
            <person name="Ohm R.A."/>
            <person name="Pangilinan J."/>
            <person name="Pereira M.F."/>
            <person name="Perotto S."/>
            <person name="Peter M."/>
            <person name="Pfister S."/>
            <person name="Riley R."/>
            <person name="Sitrit Y."/>
            <person name="Stielow J.B."/>
            <person name="Szollosi G."/>
            <person name="Zifcakova L."/>
            <person name="Stursova M."/>
            <person name="Spatafora J.W."/>
            <person name="Tedersoo L."/>
            <person name="Vaario L.M."/>
            <person name="Yamada A."/>
            <person name="Yan M."/>
            <person name="Wang P."/>
            <person name="Xu J."/>
            <person name="Bruns T."/>
            <person name="Baldrian P."/>
            <person name="Vilgalys R."/>
            <person name="Dunand C."/>
            <person name="Henrissat B."/>
            <person name="Grigoriev I.V."/>
            <person name="Hibbett D."/>
            <person name="Nagy L.G."/>
            <person name="Martin F.M."/>
        </authorList>
    </citation>
    <scope>NUCLEOTIDE SEQUENCE</scope>
    <source>
        <strain evidence="1">P2</strain>
    </source>
</reference>
<gene>
    <name evidence="1" type="ORF">BDM02DRAFT_3098033</name>
</gene>
<comment type="caution">
    <text evidence="1">The sequence shown here is derived from an EMBL/GenBank/DDBJ whole genome shotgun (WGS) entry which is preliminary data.</text>
</comment>
<protein>
    <submittedName>
        <fullName evidence="1">Uncharacterized protein</fullName>
    </submittedName>
</protein>
<evidence type="ECO:0000313" key="1">
    <source>
        <dbReference type="EMBL" id="KAF9647506.1"/>
    </source>
</evidence>
<proteinExistence type="predicted"/>
<sequence>MDTTHLYWNHCPPTDSFVSPRSPHNTGPAYNQTSPCYLSSQTHPEVHAIETVPQKFFHSPQTQLPIPQPLRARVPHPERFLGASCQWVFCNSSSRIPMLARISVTDWQGRVLIDTFVRPTSPVTDYRSSETGLRPHHLHSAQKIGDVRKSVKELLQGKVIVGYKLWETFLFLGLSHPAIDTRDVASFVPFRKSLGYKSSQTVPLKILVNKFMGRDIGYGYEHPLEIARACLDLFRSQTLWEDMIQQGQWPCTTLDDVPEIARACFT</sequence>
<accession>A0ACB6ZEB5</accession>
<reference evidence="1" key="1">
    <citation type="submission" date="2019-10" db="EMBL/GenBank/DDBJ databases">
        <authorList>
            <consortium name="DOE Joint Genome Institute"/>
            <person name="Kuo A."/>
            <person name="Miyauchi S."/>
            <person name="Kiss E."/>
            <person name="Drula E."/>
            <person name="Kohler A."/>
            <person name="Sanchez-Garcia M."/>
            <person name="Andreopoulos B."/>
            <person name="Barry K.W."/>
            <person name="Bonito G."/>
            <person name="Buee M."/>
            <person name="Carver A."/>
            <person name="Chen C."/>
            <person name="Cichocki N."/>
            <person name="Clum A."/>
            <person name="Culley D."/>
            <person name="Crous P.W."/>
            <person name="Fauchery L."/>
            <person name="Girlanda M."/>
            <person name="Hayes R."/>
            <person name="Keri Z."/>
            <person name="Labutti K."/>
            <person name="Lipzen A."/>
            <person name="Lombard V."/>
            <person name="Magnuson J."/>
            <person name="Maillard F."/>
            <person name="Morin E."/>
            <person name="Murat C."/>
            <person name="Nolan M."/>
            <person name="Ohm R."/>
            <person name="Pangilinan J."/>
            <person name="Pereira M."/>
            <person name="Perotto S."/>
            <person name="Peter M."/>
            <person name="Riley R."/>
            <person name="Sitrit Y."/>
            <person name="Stielow B."/>
            <person name="Szollosi G."/>
            <person name="Zifcakova L."/>
            <person name="Stursova M."/>
            <person name="Spatafora J.W."/>
            <person name="Tedersoo L."/>
            <person name="Vaario L.-M."/>
            <person name="Yamada A."/>
            <person name="Yan M."/>
            <person name="Wang P."/>
            <person name="Xu J."/>
            <person name="Bruns T."/>
            <person name="Baldrian P."/>
            <person name="Vilgalys R."/>
            <person name="Henrissat B."/>
            <person name="Grigoriev I.V."/>
            <person name="Hibbett D."/>
            <person name="Nagy L.G."/>
            <person name="Martin F.M."/>
        </authorList>
    </citation>
    <scope>NUCLEOTIDE SEQUENCE</scope>
    <source>
        <strain evidence="1">P2</strain>
    </source>
</reference>
<dbReference type="Proteomes" id="UP000886501">
    <property type="component" value="Unassembled WGS sequence"/>
</dbReference>